<evidence type="ECO:0000313" key="1">
    <source>
        <dbReference type="EMBL" id="JAD55797.1"/>
    </source>
</evidence>
<dbReference type="EMBL" id="GBRH01242098">
    <property type="protein sequence ID" value="JAD55797.1"/>
    <property type="molecule type" value="Transcribed_RNA"/>
</dbReference>
<protein>
    <submittedName>
        <fullName evidence="1">Uncharacterized protein</fullName>
    </submittedName>
</protein>
<organism evidence="1">
    <name type="scientific">Arundo donax</name>
    <name type="common">Giant reed</name>
    <name type="synonym">Donax arundinaceus</name>
    <dbReference type="NCBI Taxonomy" id="35708"/>
    <lineage>
        <taxon>Eukaryota</taxon>
        <taxon>Viridiplantae</taxon>
        <taxon>Streptophyta</taxon>
        <taxon>Embryophyta</taxon>
        <taxon>Tracheophyta</taxon>
        <taxon>Spermatophyta</taxon>
        <taxon>Magnoliopsida</taxon>
        <taxon>Liliopsida</taxon>
        <taxon>Poales</taxon>
        <taxon>Poaceae</taxon>
        <taxon>PACMAD clade</taxon>
        <taxon>Arundinoideae</taxon>
        <taxon>Arundineae</taxon>
        <taxon>Arundo</taxon>
    </lineage>
</organism>
<name>A0A0A9B916_ARUDO</name>
<reference evidence="1" key="2">
    <citation type="journal article" date="2015" name="Data Brief">
        <title>Shoot transcriptome of the giant reed, Arundo donax.</title>
        <authorList>
            <person name="Barrero R.A."/>
            <person name="Guerrero F.D."/>
            <person name="Moolhuijzen P."/>
            <person name="Goolsby J.A."/>
            <person name="Tidwell J."/>
            <person name="Bellgard S.E."/>
            <person name="Bellgard M.I."/>
        </authorList>
    </citation>
    <scope>NUCLEOTIDE SEQUENCE</scope>
    <source>
        <tissue evidence="1">Shoot tissue taken approximately 20 cm above the soil surface</tissue>
    </source>
</reference>
<dbReference type="AlphaFoldDB" id="A0A0A9B916"/>
<sequence>MIWLPCAVPMIWVCYLPCCYLDFI</sequence>
<proteinExistence type="predicted"/>
<accession>A0A0A9B916</accession>
<reference evidence="1" key="1">
    <citation type="submission" date="2014-09" db="EMBL/GenBank/DDBJ databases">
        <authorList>
            <person name="Magalhaes I.L.F."/>
            <person name="Oliveira U."/>
            <person name="Santos F.R."/>
            <person name="Vidigal T.H.D.A."/>
            <person name="Brescovit A.D."/>
            <person name="Santos A.J."/>
        </authorList>
    </citation>
    <scope>NUCLEOTIDE SEQUENCE</scope>
    <source>
        <tissue evidence="1">Shoot tissue taken approximately 20 cm above the soil surface</tissue>
    </source>
</reference>